<accession>A0ABY9PWM1</accession>
<evidence type="ECO:0008006" key="5">
    <source>
        <dbReference type="Google" id="ProtNLM"/>
    </source>
</evidence>
<name>A0ABY9PWM1_9FIRM</name>
<evidence type="ECO:0000313" key="3">
    <source>
        <dbReference type="EMBL" id="WMT80076.1"/>
    </source>
</evidence>
<dbReference type="Pfam" id="PF17262">
    <property type="entry name" value="Cas6b_C"/>
    <property type="match status" value="1"/>
</dbReference>
<dbReference type="Pfam" id="PF17955">
    <property type="entry name" value="Cas6b_N"/>
    <property type="match status" value="1"/>
</dbReference>
<dbReference type="InterPro" id="IPR020209">
    <property type="entry name" value="Cas6b_C"/>
</dbReference>
<gene>
    <name evidence="3" type="ORF">TEMA_03650</name>
</gene>
<proteinExistence type="predicted"/>
<keyword evidence="4" id="KW-1185">Reference proteome</keyword>
<evidence type="ECO:0000259" key="1">
    <source>
        <dbReference type="Pfam" id="PF17262"/>
    </source>
</evidence>
<feature type="domain" description="Cas6b C-terminal" evidence="1">
    <location>
        <begin position="106"/>
        <end position="216"/>
    </location>
</feature>
<reference evidence="3 4" key="1">
    <citation type="submission" date="2022-07" db="EMBL/GenBank/DDBJ databases">
        <title>Genome sequence of Terrisporobacter mayombei DSM6539.</title>
        <authorList>
            <person name="Boeer T."/>
            <person name="Bengelsdorf F.R."/>
            <person name="Daniel R."/>
            <person name="Poehlein A."/>
        </authorList>
    </citation>
    <scope>NUCLEOTIDE SEQUENCE [LARGE SCALE GENOMIC DNA]</scope>
    <source>
        <strain evidence="3 4">DSM 6539</strain>
    </source>
</reference>
<feature type="domain" description="Cas6b N-terminal" evidence="2">
    <location>
        <begin position="1"/>
        <end position="99"/>
    </location>
</feature>
<dbReference type="RefSeq" id="WP_228104341.1">
    <property type="nucleotide sequence ID" value="NZ_CP101637.1"/>
</dbReference>
<evidence type="ECO:0000313" key="4">
    <source>
        <dbReference type="Proteomes" id="UP001235030"/>
    </source>
</evidence>
<dbReference type="Proteomes" id="UP001235030">
    <property type="component" value="Chromosome"/>
</dbReference>
<sequence>MDLNVCRLELLNVKMKQRDSEKMRGYLGNKYEELDILHNHKDDKFIYRYPKVQYKVINEKPIILGIDEGANVITNIGFKDDELVIGEKSINTFEKKISISNDEYGVTKDYIKYKFLSPWIALNQKNVNNYINSNEMDQEEILKKILIGNIISMSKGLNYTVEDKVKCWINLDKIQVNIKDIKHIGFVGEFKVNFNIPDYFGIGKNVSKGFGTIKRVR</sequence>
<evidence type="ECO:0000259" key="2">
    <source>
        <dbReference type="Pfam" id="PF17955"/>
    </source>
</evidence>
<protein>
    <recommendedName>
        <fullName evidence="5">DNA repair protein</fullName>
    </recommendedName>
</protein>
<dbReference type="InterPro" id="IPR041528">
    <property type="entry name" value="Cas6b_N"/>
</dbReference>
<dbReference type="EMBL" id="CP101637">
    <property type="protein sequence ID" value="WMT80076.1"/>
    <property type="molecule type" value="Genomic_DNA"/>
</dbReference>
<organism evidence="3 4">
    <name type="scientific">Terrisporobacter mayombei</name>
    <dbReference type="NCBI Taxonomy" id="1541"/>
    <lineage>
        <taxon>Bacteria</taxon>
        <taxon>Bacillati</taxon>
        <taxon>Bacillota</taxon>
        <taxon>Clostridia</taxon>
        <taxon>Peptostreptococcales</taxon>
        <taxon>Peptostreptococcaceae</taxon>
        <taxon>Terrisporobacter</taxon>
    </lineage>
</organism>